<evidence type="ECO:0000256" key="1">
    <source>
        <dbReference type="SAM" id="SignalP"/>
    </source>
</evidence>
<feature type="signal peptide" evidence="1">
    <location>
        <begin position="1"/>
        <end position="17"/>
    </location>
</feature>
<dbReference type="AlphaFoldDB" id="A0A9K3IYG5"/>
<reference evidence="2" key="1">
    <citation type="journal article" date="2017" name="Nature">
        <title>The sunflower genome provides insights into oil metabolism, flowering and Asterid evolution.</title>
        <authorList>
            <person name="Badouin H."/>
            <person name="Gouzy J."/>
            <person name="Grassa C.J."/>
            <person name="Murat F."/>
            <person name="Staton S.E."/>
            <person name="Cottret L."/>
            <person name="Lelandais-Briere C."/>
            <person name="Owens G.L."/>
            <person name="Carrere S."/>
            <person name="Mayjonade B."/>
            <person name="Legrand L."/>
            <person name="Gill N."/>
            <person name="Kane N.C."/>
            <person name="Bowers J.E."/>
            <person name="Hubner S."/>
            <person name="Bellec A."/>
            <person name="Berard A."/>
            <person name="Berges H."/>
            <person name="Blanchet N."/>
            <person name="Boniface M.C."/>
            <person name="Brunel D."/>
            <person name="Catrice O."/>
            <person name="Chaidir N."/>
            <person name="Claudel C."/>
            <person name="Donnadieu C."/>
            <person name="Faraut T."/>
            <person name="Fievet G."/>
            <person name="Helmstetter N."/>
            <person name="King M."/>
            <person name="Knapp S.J."/>
            <person name="Lai Z."/>
            <person name="Le Paslier M.C."/>
            <person name="Lippi Y."/>
            <person name="Lorenzon L."/>
            <person name="Mandel J.R."/>
            <person name="Marage G."/>
            <person name="Marchand G."/>
            <person name="Marquand E."/>
            <person name="Bret-Mestries E."/>
            <person name="Morien E."/>
            <person name="Nambeesan S."/>
            <person name="Nguyen T."/>
            <person name="Pegot-Espagnet P."/>
            <person name="Pouilly N."/>
            <person name="Raftis F."/>
            <person name="Sallet E."/>
            <person name="Schiex T."/>
            <person name="Thomas J."/>
            <person name="Vandecasteele C."/>
            <person name="Vares D."/>
            <person name="Vear F."/>
            <person name="Vautrin S."/>
            <person name="Crespi M."/>
            <person name="Mangin B."/>
            <person name="Burke J.M."/>
            <person name="Salse J."/>
            <person name="Munos S."/>
            <person name="Vincourt P."/>
            <person name="Rieseberg L.H."/>
            <person name="Langlade N.B."/>
        </authorList>
    </citation>
    <scope>NUCLEOTIDE SEQUENCE</scope>
    <source>
        <tissue evidence="2">Leaves</tissue>
    </source>
</reference>
<keyword evidence="3" id="KW-1185">Reference proteome</keyword>
<evidence type="ECO:0000313" key="3">
    <source>
        <dbReference type="Proteomes" id="UP000215914"/>
    </source>
</evidence>
<feature type="chain" id="PRO_5039901896" evidence="1">
    <location>
        <begin position="18"/>
        <end position="51"/>
    </location>
</feature>
<dbReference type="Gramene" id="mRNA:HanXRQr2_Chr05g0208751">
    <property type="protein sequence ID" value="mRNA:HanXRQr2_Chr05g0208751"/>
    <property type="gene ID" value="HanXRQr2_Chr05g0208751"/>
</dbReference>
<name>A0A9K3IYG5_HELAN</name>
<gene>
    <name evidence="2" type="ORF">HanXRQr2_Chr05g0208751</name>
</gene>
<protein>
    <submittedName>
        <fullName evidence="2">Uncharacterized protein</fullName>
    </submittedName>
</protein>
<comment type="caution">
    <text evidence="2">The sequence shown here is derived from an EMBL/GenBank/DDBJ whole genome shotgun (WGS) entry which is preliminary data.</text>
</comment>
<evidence type="ECO:0000313" key="2">
    <source>
        <dbReference type="EMBL" id="KAF5805391.1"/>
    </source>
</evidence>
<accession>A0A9K3IYG5</accession>
<proteinExistence type="predicted"/>
<reference evidence="2" key="2">
    <citation type="submission" date="2020-06" db="EMBL/GenBank/DDBJ databases">
        <title>Helianthus annuus Genome sequencing and assembly Release 2.</title>
        <authorList>
            <person name="Gouzy J."/>
            <person name="Langlade N."/>
            <person name="Munos S."/>
        </authorList>
    </citation>
    <scope>NUCLEOTIDE SEQUENCE</scope>
    <source>
        <tissue evidence="2">Leaves</tissue>
    </source>
</reference>
<keyword evidence="1" id="KW-0732">Signal</keyword>
<organism evidence="2 3">
    <name type="scientific">Helianthus annuus</name>
    <name type="common">Common sunflower</name>
    <dbReference type="NCBI Taxonomy" id="4232"/>
    <lineage>
        <taxon>Eukaryota</taxon>
        <taxon>Viridiplantae</taxon>
        <taxon>Streptophyta</taxon>
        <taxon>Embryophyta</taxon>
        <taxon>Tracheophyta</taxon>
        <taxon>Spermatophyta</taxon>
        <taxon>Magnoliopsida</taxon>
        <taxon>eudicotyledons</taxon>
        <taxon>Gunneridae</taxon>
        <taxon>Pentapetalae</taxon>
        <taxon>asterids</taxon>
        <taxon>campanulids</taxon>
        <taxon>Asterales</taxon>
        <taxon>Asteraceae</taxon>
        <taxon>Asteroideae</taxon>
        <taxon>Heliantheae alliance</taxon>
        <taxon>Heliantheae</taxon>
        <taxon>Helianthus</taxon>
    </lineage>
</organism>
<sequence length="51" mass="6055">MGRKLFCKHCIYLNLLALNDIEWLLTCWNFCMSFSKACFIVSMLIEDDFIT</sequence>
<dbReference type="EMBL" id="MNCJ02000320">
    <property type="protein sequence ID" value="KAF5805391.1"/>
    <property type="molecule type" value="Genomic_DNA"/>
</dbReference>
<dbReference type="Proteomes" id="UP000215914">
    <property type="component" value="Unassembled WGS sequence"/>
</dbReference>